<organism evidence="6 7">
    <name type="scientific">Lactarius akahatsu</name>
    <dbReference type="NCBI Taxonomy" id="416441"/>
    <lineage>
        <taxon>Eukaryota</taxon>
        <taxon>Fungi</taxon>
        <taxon>Dikarya</taxon>
        <taxon>Basidiomycota</taxon>
        <taxon>Agaricomycotina</taxon>
        <taxon>Agaricomycetes</taxon>
        <taxon>Russulales</taxon>
        <taxon>Russulaceae</taxon>
        <taxon>Lactarius</taxon>
    </lineage>
</organism>
<keyword evidence="4" id="KW-0694">RNA-binding</keyword>
<dbReference type="PROSITE" id="PS01196">
    <property type="entry name" value="PEPT_TRNA_HYDROL_2"/>
    <property type="match status" value="1"/>
</dbReference>
<dbReference type="InterPro" id="IPR036416">
    <property type="entry name" value="Pept_tRNA_hydro_sf"/>
</dbReference>
<dbReference type="Pfam" id="PF01195">
    <property type="entry name" value="Pept_tRNA_hydro"/>
    <property type="match status" value="1"/>
</dbReference>
<dbReference type="NCBIfam" id="TIGR00447">
    <property type="entry name" value="pth"/>
    <property type="match status" value="1"/>
</dbReference>
<evidence type="ECO:0000313" key="6">
    <source>
        <dbReference type="EMBL" id="KAH8994061.1"/>
    </source>
</evidence>
<evidence type="ECO:0000256" key="5">
    <source>
        <dbReference type="ARBA" id="ARBA00038063"/>
    </source>
</evidence>
<comment type="caution">
    <text evidence="6">The sequence shown here is derived from an EMBL/GenBank/DDBJ whole genome shotgun (WGS) entry which is preliminary data.</text>
</comment>
<dbReference type="GO" id="GO:0000049">
    <property type="term" value="F:tRNA binding"/>
    <property type="evidence" value="ECO:0007669"/>
    <property type="project" value="UniProtKB-KW"/>
</dbReference>
<comment type="similarity">
    <text evidence="5">Belongs to the PTH family.</text>
</comment>
<accession>A0AAD4LK62</accession>
<reference evidence="6" key="1">
    <citation type="submission" date="2022-01" db="EMBL/GenBank/DDBJ databases">
        <title>Comparative genomics reveals a dynamic genome evolution in the ectomycorrhizal milk-cap (Lactarius) mushrooms.</title>
        <authorList>
            <consortium name="DOE Joint Genome Institute"/>
            <person name="Lebreton A."/>
            <person name="Tang N."/>
            <person name="Kuo A."/>
            <person name="LaButti K."/>
            <person name="Drula E."/>
            <person name="Barry K."/>
            <person name="Clum A."/>
            <person name="Lipzen A."/>
            <person name="Mousain D."/>
            <person name="Ng V."/>
            <person name="Wang R."/>
            <person name="Wang X."/>
            <person name="Dai Y."/>
            <person name="Henrissat B."/>
            <person name="Grigoriev I.V."/>
            <person name="Guerin-Laguette A."/>
            <person name="Yu F."/>
            <person name="Martin F.M."/>
        </authorList>
    </citation>
    <scope>NUCLEOTIDE SEQUENCE</scope>
    <source>
        <strain evidence="6">QP</strain>
    </source>
</reference>
<evidence type="ECO:0000313" key="7">
    <source>
        <dbReference type="Proteomes" id="UP001201163"/>
    </source>
</evidence>
<sequence length="188" mass="20420">MATRILVVGLGNLSHPFTRHSIGQLALDSLATRLGVHLSADKLKGGYSAETNVDIDGRPLNIALYKTMAAMNISGPPVSMALRKTTRAPYSLVVIHDSLEHKPTVLSPKFGGSANGHNGVRSLISALGTKEFHRLRLGIGRPESDVAGYVLTRLPNHERQFWAPDGPGLDLVWEHILRIALQIDRPAQ</sequence>
<dbReference type="PANTHER" id="PTHR17224">
    <property type="entry name" value="PEPTIDYL-TRNA HYDROLASE"/>
    <property type="match status" value="1"/>
</dbReference>
<dbReference type="Proteomes" id="UP001201163">
    <property type="component" value="Unassembled WGS sequence"/>
</dbReference>
<dbReference type="SUPFAM" id="SSF53178">
    <property type="entry name" value="Peptidyl-tRNA hydrolase-like"/>
    <property type="match status" value="1"/>
</dbReference>
<keyword evidence="3 6" id="KW-0378">Hydrolase</keyword>
<evidence type="ECO:0000256" key="3">
    <source>
        <dbReference type="ARBA" id="ARBA00022801"/>
    </source>
</evidence>
<evidence type="ECO:0000256" key="2">
    <source>
        <dbReference type="ARBA" id="ARBA00022555"/>
    </source>
</evidence>
<keyword evidence="7" id="KW-1185">Reference proteome</keyword>
<dbReference type="AlphaFoldDB" id="A0AAD4LK62"/>
<gene>
    <name evidence="6" type="ORF">EDB92DRAFT_1852532</name>
</gene>
<dbReference type="InterPro" id="IPR001328">
    <property type="entry name" value="Pept_tRNA_hydro"/>
</dbReference>
<dbReference type="GO" id="GO:0004045">
    <property type="term" value="F:peptidyl-tRNA hydrolase activity"/>
    <property type="evidence" value="ECO:0007669"/>
    <property type="project" value="UniProtKB-EC"/>
</dbReference>
<keyword evidence="2" id="KW-0820">tRNA-binding</keyword>
<protein>
    <recommendedName>
        <fullName evidence="1">peptidyl-tRNA hydrolase</fullName>
        <ecNumber evidence="1">3.1.1.29</ecNumber>
    </recommendedName>
</protein>
<dbReference type="Gene3D" id="3.40.50.1470">
    <property type="entry name" value="Peptidyl-tRNA hydrolase"/>
    <property type="match status" value="1"/>
</dbReference>
<dbReference type="PANTHER" id="PTHR17224:SF1">
    <property type="entry name" value="PEPTIDYL-TRNA HYDROLASE"/>
    <property type="match status" value="1"/>
</dbReference>
<evidence type="ECO:0000256" key="1">
    <source>
        <dbReference type="ARBA" id="ARBA00013260"/>
    </source>
</evidence>
<evidence type="ECO:0000256" key="4">
    <source>
        <dbReference type="ARBA" id="ARBA00022884"/>
    </source>
</evidence>
<dbReference type="EMBL" id="JAKELL010000016">
    <property type="protein sequence ID" value="KAH8994061.1"/>
    <property type="molecule type" value="Genomic_DNA"/>
</dbReference>
<proteinExistence type="inferred from homology"/>
<dbReference type="EC" id="3.1.1.29" evidence="1"/>
<name>A0AAD4LK62_9AGAM</name>
<dbReference type="InterPro" id="IPR018171">
    <property type="entry name" value="Pept_tRNA_hydro_CS"/>
</dbReference>